<protein>
    <submittedName>
        <fullName evidence="1">Uncharacterized protein</fullName>
    </submittedName>
</protein>
<dbReference type="KEGG" id="ccp:CHC_T00000251001"/>
<dbReference type="GeneID" id="17327018"/>
<name>R7QNM7_CHOCR</name>
<sequence length="85" mass="9639">MKNTILLRFLSTCRAADQPDIPFSWGLCELAQTTHCLSAFSSPKHISSLCTWKRKRLESLTFVQFATSLRRVIARKYGFAACGRV</sequence>
<dbReference type="Proteomes" id="UP000012073">
    <property type="component" value="Unassembled WGS sequence"/>
</dbReference>
<keyword evidence="2" id="KW-1185">Reference proteome</keyword>
<gene>
    <name evidence="1" type="ORF">CHC_T00000251001</name>
</gene>
<dbReference type="AlphaFoldDB" id="R7QNM7"/>
<dbReference type="Gramene" id="CDF39388">
    <property type="protein sequence ID" value="CDF39388"/>
    <property type="gene ID" value="CHC_T00000251001"/>
</dbReference>
<evidence type="ECO:0000313" key="1">
    <source>
        <dbReference type="EMBL" id="CDF39388.1"/>
    </source>
</evidence>
<dbReference type="RefSeq" id="XP_005719299.1">
    <property type="nucleotide sequence ID" value="XM_005719242.1"/>
</dbReference>
<dbReference type="EMBL" id="HG002026">
    <property type="protein sequence ID" value="CDF39388.1"/>
    <property type="molecule type" value="Genomic_DNA"/>
</dbReference>
<evidence type="ECO:0000313" key="2">
    <source>
        <dbReference type="Proteomes" id="UP000012073"/>
    </source>
</evidence>
<organism evidence="1 2">
    <name type="scientific">Chondrus crispus</name>
    <name type="common">Carrageen Irish moss</name>
    <name type="synonym">Polymorpha crispa</name>
    <dbReference type="NCBI Taxonomy" id="2769"/>
    <lineage>
        <taxon>Eukaryota</taxon>
        <taxon>Rhodophyta</taxon>
        <taxon>Florideophyceae</taxon>
        <taxon>Rhodymeniophycidae</taxon>
        <taxon>Gigartinales</taxon>
        <taxon>Gigartinaceae</taxon>
        <taxon>Chondrus</taxon>
    </lineage>
</organism>
<accession>R7QNM7</accession>
<reference evidence="2" key="1">
    <citation type="journal article" date="2013" name="Proc. Natl. Acad. Sci. U.S.A.">
        <title>Genome structure and metabolic features in the red seaweed Chondrus crispus shed light on evolution of the Archaeplastida.</title>
        <authorList>
            <person name="Collen J."/>
            <person name="Porcel B."/>
            <person name="Carre W."/>
            <person name="Ball S.G."/>
            <person name="Chaparro C."/>
            <person name="Tonon T."/>
            <person name="Barbeyron T."/>
            <person name="Michel G."/>
            <person name="Noel B."/>
            <person name="Valentin K."/>
            <person name="Elias M."/>
            <person name="Artiguenave F."/>
            <person name="Arun A."/>
            <person name="Aury J.M."/>
            <person name="Barbosa-Neto J.F."/>
            <person name="Bothwell J.H."/>
            <person name="Bouget F.Y."/>
            <person name="Brillet L."/>
            <person name="Cabello-Hurtado F."/>
            <person name="Capella-Gutierrez S."/>
            <person name="Charrier B."/>
            <person name="Cladiere L."/>
            <person name="Cock J.M."/>
            <person name="Coelho S.M."/>
            <person name="Colleoni C."/>
            <person name="Czjzek M."/>
            <person name="Da Silva C."/>
            <person name="Delage L."/>
            <person name="Denoeud F."/>
            <person name="Deschamps P."/>
            <person name="Dittami S.M."/>
            <person name="Gabaldon T."/>
            <person name="Gachon C.M."/>
            <person name="Groisillier A."/>
            <person name="Herve C."/>
            <person name="Jabbari K."/>
            <person name="Katinka M."/>
            <person name="Kloareg B."/>
            <person name="Kowalczyk N."/>
            <person name="Labadie K."/>
            <person name="Leblanc C."/>
            <person name="Lopez P.J."/>
            <person name="McLachlan D.H."/>
            <person name="Meslet-Cladiere L."/>
            <person name="Moustafa A."/>
            <person name="Nehr Z."/>
            <person name="Nyvall Collen P."/>
            <person name="Panaud O."/>
            <person name="Partensky F."/>
            <person name="Poulain J."/>
            <person name="Rensing S.A."/>
            <person name="Rousvoal S."/>
            <person name="Samson G."/>
            <person name="Symeonidi A."/>
            <person name="Weissenbach J."/>
            <person name="Zambounis A."/>
            <person name="Wincker P."/>
            <person name="Boyen C."/>
        </authorList>
    </citation>
    <scope>NUCLEOTIDE SEQUENCE [LARGE SCALE GENOMIC DNA]</scope>
    <source>
        <strain evidence="2">cv. Stackhouse</strain>
    </source>
</reference>
<proteinExistence type="predicted"/>